<dbReference type="STRING" id="177437.HRM2_21700"/>
<dbReference type="RefSeq" id="WP_015904038.1">
    <property type="nucleotide sequence ID" value="NC_012108.1"/>
</dbReference>
<protein>
    <recommendedName>
        <fullName evidence="3">DUF4911 domain-containing protein</fullName>
    </recommendedName>
</protein>
<reference evidence="1 2" key="1">
    <citation type="journal article" date="2009" name="Environ. Microbiol.">
        <title>Genome sequence of Desulfobacterium autotrophicum HRM2, a marine sulfate reducer oxidizing organic carbon completely to carbon dioxide.</title>
        <authorList>
            <person name="Strittmatter A.W."/>
            <person name="Liesegang H."/>
            <person name="Rabus R."/>
            <person name="Decker I."/>
            <person name="Amann J."/>
            <person name="Andres S."/>
            <person name="Henne A."/>
            <person name="Fricke W.F."/>
            <person name="Martinez-Arias R."/>
            <person name="Bartels D."/>
            <person name="Goesmann A."/>
            <person name="Krause L."/>
            <person name="Puehler A."/>
            <person name="Klenk H.P."/>
            <person name="Richter M."/>
            <person name="Schuler M."/>
            <person name="Gloeckner F.O."/>
            <person name="Meyerdierks A."/>
            <person name="Gottschalk G."/>
            <person name="Amann R."/>
        </authorList>
    </citation>
    <scope>NUCLEOTIDE SEQUENCE [LARGE SCALE GENOMIC DNA]</scope>
    <source>
        <strain evidence="2">ATCC 43914 / DSM 3382 / HRM2</strain>
    </source>
</reference>
<keyword evidence="2" id="KW-1185">Reference proteome</keyword>
<dbReference type="Proteomes" id="UP000000442">
    <property type="component" value="Chromosome"/>
</dbReference>
<accession>C0QDK4</accession>
<evidence type="ECO:0008006" key="3">
    <source>
        <dbReference type="Google" id="ProtNLM"/>
    </source>
</evidence>
<dbReference type="KEGG" id="dat:HRM2_21700"/>
<dbReference type="EMBL" id="CP001087">
    <property type="protein sequence ID" value="ACN15268.1"/>
    <property type="molecule type" value="Genomic_DNA"/>
</dbReference>
<dbReference type="OrthoDB" id="5472144at2"/>
<organism evidence="1 2">
    <name type="scientific">Desulforapulum autotrophicum (strain ATCC 43914 / DSM 3382 / VKM B-1955 / HRM2)</name>
    <name type="common">Desulfobacterium autotrophicum</name>
    <dbReference type="NCBI Taxonomy" id="177437"/>
    <lineage>
        <taxon>Bacteria</taxon>
        <taxon>Pseudomonadati</taxon>
        <taxon>Thermodesulfobacteriota</taxon>
        <taxon>Desulfobacteria</taxon>
        <taxon>Desulfobacterales</taxon>
        <taxon>Desulfobacteraceae</taxon>
        <taxon>Desulforapulum</taxon>
    </lineage>
</organism>
<dbReference type="InterPro" id="IPR032587">
    <property type="entry name" value="DUF4911"/>
</dbReference>
<name>C0QDK4_DESAH</name>
<gene>
    <name evidence="1" type="ordered locus">HRM2_21700</name>
</gene>
<evidence type="ECO:0000313" key="2">
    <source>
        <dbReference type="Proteomes" id="UP000000442"/>
    </source>
</evidence>
<sequence>MQTVHKLYRMEKSRIGFLKFIFEGYDNLAVLTTLDSTAGLVRLAISPGCSSEAFAVMEDLKKDIMISDV</sequence>
<dbReference type="AlphaFoldDB" id="C0QDK4"/>
<evidence type="ECO:0000313" key="1">
    <source>
        <dbReference type="EMBL" id="ACN15268.1"/>
    </source>
</evidence>
<dbReference type="HOGENOM" id="CLU_190608_2_0_7"/>
<proteinExistence type="predicted"/>
<dbReference type="Pfam" id="PF16256">
    <property type="entry name" value="DUF4911"/>
    <property type="match status" value="1"/>
</dbReference>